<evidence type="ECO:0008006" key="3">
    <source>
        <dbReference type="Google" id="ProtNLM"/>
    </source>
</evidence>
<protein>
    <recommendedName>
        <fullName evidence="3">Trafficking protein particle complex subunit 11 domain-containing protein</fullName>
    </recommendedName>
</protein>
<dbReference type="OrthoDB" id="10249246at2759"/>
<dbReference type="PANTHER" id="PTHR16797:SF4">
    <property type="entry name" value="40-KDA HUNTINGTIN-ASSOCIATED PROTEIN"/>
    <property type="match status" value="1"/>
</dbReference>
<proteinExistence type="predicted"/>
<dbReference type="InterPro" id="IPR011990">
    <property type="entry name" value="TPR-like_helical_dom_sf"/>
</dbReference>
<evidence type="ECO:0000313" key="1">
    <source>
        <dbReference type="EMBL" id="KNC85984.1"/>
    </source>
</evidence>
<dbReference type="GO" id="GO:0099518">
    <property type="term" value="P:vesicle cytoskeletal trafficking"/>
    <property type="evidence" value="ECO:0007669"/>
    <property type="project" value="TreeGrafter"/>
</dbReference>
<dbReference type="EMBL" id="KQ241674">
    <property type="protein sequence ID" value="KNC85984.1"/>
    <property type="molecule type" value="Genomic_DNA"/>
</dbReference>
<gene>
    <name evidence="1" type="ORF">SARC_01860</name>
</gene>
<dbReference type="GeneID" id="25902364"/>
<organism evidence="1 2">
    <name type="scientific">Sphaeroforma arctica JP610</name>
    <dbReference type="NCBI Taxonomy" id="667725"/>
    <lineage>
        <taxon>Eukaryota</taxon>
        <taxon>Ichthyosporea</taxon>
        <taxon>Ichthyophonida</taxon>
        <taxon>Sphaeroforma</taxon>
    </lineage>
</organism>
<name>A0A0L0GAP5_9EUKA</name>
<dbReference type="AlphaFoldDB" id="A0A0L0GAP5"/>
<dbReference type="GO" id="GO:0005769">
    <property type="term" value="C:early endosome"/>
    <property type="evidence" value="ECO:0007669"/>
    <property type="project" value="TreeGrafter"/>
</dbReference>
<keyword evidence="2" id="KW-1185">Reference proteome</keyword>
<dbReference type="Pfam" id="PF14938">
    <property type="entry name" value="SNAP"/>
    <property type="match status" value="1"/>
</dbReference>
<accession>A0A0L0GAP5</accession>
<dbReference type="InterPro" id="IPR039494">
    <property type="entry name" value="F8A"/>
</dbReference>
<dbReference type="SUPFAM" id="SSF48452">
    <property type="entry name" value="TPR-like"/>
    <property type="match status" value="1"/>
</dbReference>
<reference evidence="1 2" key="1">
    <citation type="submission" date="2011-02" db="EMBL/GenBank/DDBJ databases">
        <title>The Genome Sequence of Sphaeroforma arctica JP610.</title>
        <authorList>
            <consortium name="The Broad Institute Genome Sequencing Platform"/>
            <person name="Russ C."/>
            <person name="Cuomo C."/>
            <person name="Young S.K."/>
            <person name="Zeng Q."/>
            <person name="Gargeya S."/>
            <person name="Alvarado L."/>
            <person name="Berlin A."/>
            <person name="Chapman S.B."/>
            <person name="Chen Z."/>
            <person name="Freedman E."/>
            <person name="Gellesch M."/>
            <person name="Goldberg J."/>
            <person name="Griggs A."/>
            <person name="Gujja S."/>
            <person name="Heilman E."/>
            <person name="Heiman D."/>
            <person name="Howarth C."/>
            <person name="Mehta T."/>
            <person name="Neiman D."/>
            <person name="Pearson M."/>
            <person name="Roberts A."/>
            <person name="Saif S."/>
            <person name="Shea T."/>
            <person name="Shenoy N."/>
            <person name="Sisk P."/>
            <person name="Stolte C."/>
            <person name="Sykes S."/>
            <person name="White J."/>
            <person name="Yandava C."/>
            <person name="Burger G."/>
            <person name="Gray M.W."/>
            <person name="Holland P.W.H."/>
            <person name="King N."/>
            <person name="Lang F.B.F."/>
            <person name="Roger A.J."/>
            <person name="Ruiz-Trillo I."/>
            <person name="Haas B."/>
            <person name="Nusbaum C."/>
            <person name="Birren B."/>
        </authorList>
    </citation>
    <scope>NUCLEOTIDE SEQUENCE [LARGE SCALE GENOMIC DNA]</scope>
    <source>
        <strain evidence="1 2">JP610</strain>
    </source>
</reference>
<dbReference type="PANTHER" id="PTHR16797">
    <property type="entry name" value="FACTOR VIII-ASSOCIATED GENE 1"/>
    <property type="match status" value="1"/>
</dbReference>
<dbReference type="Proteomes" id="UP000054560">
    <property type="component" value="Unassembled WGS sequence"/>
</dbReference>
<dbReference type="Gene3D" id="1.25.40.10">
    <property type="entry name" value="Tetratricopeptide repeat domain"/>
    <property type="match status" value="1"/>
</dbReference>
<sequence length="177" mass="20209">MELAYWESYKAIAQKLKKRFMRKPKYDVARDEYMHLARELKKEGAHQPAALCFLAVARCQEAMANNTAMAKYTHEAARLYISSVQYDVYSAYLPLADCIVDATNTYLLAVSMYLNIRKPSLASTLLLELAGTLYDLQLFEEAMLYYRKAHTLQQHTPLVALATLQRVASCLIALGEW</sequence>
<dbReference type="STRING" id="667725.A0A0L0GAP5"/>
<dbReference type="RefSeq" id="XP_014159886.1">
    <property type="nucleotide sequence ID" value="XM_014304411.1"/>
</dbReference>
<evidence type="ECO:0000313" key="2">
    <source>
        <dbReference type="Proteomes" id="UP000054560"/>
    </source>
</evidence>